<evidence type="ECO:0000313" key="1">
    <source>
        <dbReference type="EMBL" id="BES94663.1"/>
    </source>
</evidence>
<reference evidence="1 2" key="1">
    <citation type="submission" date="2023-09" db="EMBL/GenBank/DDBJ databases">
        <title>Nesidiocoris tenuis whole genome shotgun sequence.</title>
        <authorList>
            <person name="Shibata T."/>
            <person name="Shimoda M."/>
            <person name="Kobayashi T."/>
            <person name="Uehara T."/>
        </authorList>
    </citation>
    <scope>NUCLEOTIDE SEQUENCE [LARGE SCALE GENOMIC DNA]</scope>
    <source>
        <strain evidence="1 2">Japan</strain>
    </source>
</reference>
<accession>A0ABN7AR18</accession>
<name>A0ABN7AR18_9HEMI</name>
<evidence type="ECO:0000313" key="2">
    <source>
        <dbReference type="Proteomes" id="UP001307889"/>
    </source>
</evidence>
<dbReference type="Proteomes" id="UP001307889">
    <property type="component" value="Chromosome 5"/>
</dbReference>
<proteinExistence type="predicted"/>
<protein>
    <submittedName>
        <fullName evidence="1">Uncharacterized protein</fullName>
    </submittedName>
</protein>
<dbReference type="EMBL" id="AP028913">
    <property type="protein sequence ID" value="BES94663.1"/>
    <property type="molecule type" value="Genomic_DNA"/>
</dbReference>
<sequence>MGPCMIYIFPSRRESATTEKHLSQDSFPPFPSDLSACVETLGASNFFYIMPVSCSSSADDHHRTKTLRRSYCFISRGKRCGEVSEGFPQSTAATQGQVSHYHPLEILRKESLVQCSGLDMRGITHKIPLEQPVLRWGKRTNNAS</sequence>
<organism evidence="1 2">
    <name type="scientific">Nesidiocoris tenuis</name>
    <dbReference type="NCBI Taxonomy" id="355587"/>
    <lineage>
        <taxon>Eukaryota</taxon>
        <taxon>Metazoa</taxon>
        <taxon>Ecdysozoa</taxon>
        <taxon>Arthropoda</taxon>
        <taxon>Hexapoda</taxon>
        <taxon>Insecta</taxon>
        <taxon>Pterygota</taxon>
        <taxon>Neoptera</taxon>
        <taxon>Paraneoptera</taxon>
        <taxon>Hemiptera</taxon>
        <taxon>Heteroptera</taxon>
        <taxon>Panheteroptera</taxon>
        <taxon>Cimicomorpha</taxon>
        <taxon>Miridae</taxon>
        <taxon>Dicyphina</taxon>
        <taxon>Nesidiocoris</taxon>
    </lineage>
</organism>
<keyword evidence="2" id="KW-1185">Reference proteome</keyword>
<gene>
    <name evidence="1" type="ORF">NTJ_07472</name>
</gene>